<dbReference type="Proteomes" id="UP000475862">
    <property type="component" value="Unassembled WGS sequence"/>
</dbReference>
<feature type="transmembrane region" description="Helical" evidence="2">
    <location>
        <begin position="52"/>
        <end position="71"/>
    </location>
</feature>
<dbReference type="EMBL" id="VYZN01000007">
    <property type="protein sequence ID" value="KAE9543654.1"/>
    <property type="molecule type" value="Genomic_DNA"/>
</dbReference>
<comment type="caution">
    <text evidence="3">The sequence shown here is derived from an EMBL/GenBank/DDBJ whole genome shotgun (WGS) entry which is preliminary data.</text>
</comment>
<organism evidence="3 4">
    <name type="scientific">Aphis glycines</name>
    <name type="common">Soybean aphid</name>
    <dbReference type="NCBI Taxonomy" id="307491"/>
    <lineage>
        <taxon>Eukaryota</taxon>
        <taxon>Metazoa</taxon>
        <taxon>Ecdysozoa</taxon>
        <taxon>Arthropoda</taxon>
        <taxon>Hexapoda</taxon>
        <taxon>Insecta</taxon>
        <taxon>Pterygota</taxon>
        <taxon>Neoptera</taxon>
        <taxon>Paraneoptera</taxon>
        <taxon>Hemiptera</taxon>
        <taxon>Sternorrhyncha</taxon>
        <taxon>Aphidomorpha</taxon>
        <taxon>Aphidoidea</taxon>
        <taxon>Aphididae</taxon>
        <taxon>Aphidini</taxon>
        <taxon>Aphis</taxon>
        <taxon>Aphis</taxon>
    </lineage>
</organism>
<proteinExistence type="predicted"/>
<keyword evidence="2" id="KW-0812">Transmembrane</keyword>
<accession>A0A6G0U3K0</accession>
<protein>
    <submittedName>
        <fullName evidence="3">Uncharacterized protein</fullName>
    </submittedName>
</protein>
<evidence type="ECO:0000313" key="3">
    <source>
        <dbReference type="EMBL" id="KAE9543654.1"/>
    </source>
</evidence>
<keyword evidence="4" id="KW-1185">Reference proteome</keyword>
<evidence type="ECO:0000256" key="1">
    <source>
        <dbReference type="SAM" id="MobiDB-lite"/>
    </source>
</evidence>
<keyword evidence="2" id="KW-1133">Transmembrane helix</keyword>
<evidence type="ECO:0000256" key="2">
    <source>
        <dbReference type="SAM" id="Phobius"/>
    </source>
</evidence>
<feature type="compositionally biased region" description="Acidic residues" evidence="1">
    <location>
        <begin position="277"/>
        <end position="290"/>
    </location>
</feature>
<dbReference type="AlphaFoldDB" id="A0A6G0U3K0"/>
<gene>
    <name evidence="3" type="ORF">AGLY_002050</name>
</gene>
<evidence type="ECO:0000313" key="4">
    <source>
        <dbReference type="Proteomes" id="UP000475862"/>
    </source>
</evidence>
<sequence length="305" mass="34713">LRYGRYLVDRTDAVPVRYLTVSRPVCIITLIPLLAIAANTIVSYLIAITTSYWCRIIVKIIIGILSCVIILRLRIVISISTCNLCDIATTIASDMIRSAANITSGIVLLSPIIIILTVIIITRIVVTIIIIATETDFVYSDRGYNFAYNQSFSRLDCFPDSYLTNDFRYYFYFRPDFHLSSNWVPGGPPPPPPPSPPRPTTHPRYRHPYHHSLPSHVYLSYSVFSVDELPTTPVTIDEVAIMMEEFLENEIRNLMVEGWLPQPFDQNRLFIISDDEEMSTDEDLSDDEMSETFSPVISTDDDEDL</sequence>
<feature type="non-terminal residue" evidence="3">
    <location>
        <position position="1"/>
    </location>
</feature>
<feature type="transmembrane region" description="Helical" evidence="2">
    <location>
        <begin position="105"/>
        <end position="132"/>
    </location>
</feature>
<reference evidence="3 4" key="1">
    <citation type="submission" date="2019-08" db="EMBL/GenBank/DDBJ databases">
        <title>The genome of the soybean aphid Biotype 1, its phylome, world population structure and adaptation to the North American continent.</title>
        <authorList>
            <person name="Giordano R."/>
            <person name="Donthu R.K."/>
            <person name="Hernandez A.G."/>
            <person name="Wright C.L."/>
            <person name="Zimin A.V."/>
        </authorList>
    </citation>
    <scope>NUCLEOTIDE SEQUENCE [LARGE SCALE GENOMIC DNA]</scope>
    <source>
        <tissue evidence="3">Whole aphids</tissue>
    </source>
</reference>
<feature type="region of interest" description="Disordered" evidence="1">
    <location>
        <begin position="277"/>
        <end position="305"/>
    </location>
</feature>
<feature type="transmembrane region" description="Helical" evidence="2">
    <location>
        <begin position="25"/>
        <end position="46"/>
    </location>
</feature>
<name>A0A6G0U3K0_APHGL</name>
<keyword evidence="2" id="KW-0472">Membrane</keyword>